<dbReference type="KEGG" id="oai:OLEAN_C10070"/>
<accession>R4YPK8</accession>
<dbReference type="HOGENOM" id="CLU_1747775_0_0_6"/>
<organism evidence="1 2">
    <name type="scientific">Oleispira antarctica RB-8</name>
    <dbReference type="NCBI Taxonomy" id="698738"/>
    <lineage>
        <taxon>Bacteria</taxon>
        <taxon>Pseudomonadati</taxon>
        <taxon>Pseudomonadota</taxon>
        <taxon>Gammaproteobacteria</taxon>
        <taxon>Oceanospirillales</taxon>
        <taxon>Oceanospirillaceae</taxon>
        <taxon>Oleispira</taxon>
    </lineage>
</organism>
<sequence length="149" mass="16370">MYLNIQKILLFVIAYGLFATSTVLAEVNKTVLQVDASLSIAQQIEFEKAPFVLLEGEPSTLTEEGLGGYKVELIAQLNKDKSYTLSSKIYNYTKAGYVLLGTPSIKLEYQTLGLIEFESDTAGVVSLQVEIVKQALMTTDSTDFGNSIR</sequence>
<evidence type="ECO:0000313" key="2">
    <source>
        <dbReference type="Proteomes" id="UP000032749"/>
    </source>
</evidence>
<gene>
    <name evidence="1" type="ORF">OLEAN_C10070</name>
</gene>
<dbReference type="AlphaFoldDB" id="R4YPK8"/>
<proteinExistence type="predicted"/>
<name>R4YPK8_OLEAN</name>
<dbReference type="STRING" id="698738.OLEAN_C10070"/>
<reference evidence="1 2" key="1">
    <citation type="journal article" date="2013" name="Nat. Commun.">
        <title>Genome sequence and functional genomic analysis of the oil-degrading bacterium Oleispira antarctica.</title>
        <authorList>
            <person name="Kube M."/>
            <person name="Chernikova T.N."/>
            <person name="Al-Ramahi Y."/>
            <person name="Beloqui A."/>
            <person name="Lopez-Cortez N."/>
            <person name="Guazzaroni M.E."/>
            <person name="Heipieper H.J."/>
            <person name="Klages S."/>
            <person name="Kotsyurbenko O.R."/>
            <person name="Langer I."/>
            <person name="Nechitaylo T.Y."/>
            <person name="Lunsdorf H."/>
            <person name="Fernandez M."/>
            <person name="Juarez S."/>
            <person name="Ciordia S."/>
            <person name="Singer A."/>
            <person name="Kagan O."/>
            <person name="Egorova O."/>
            <person name="Petit P.A."/>
            <person name="Stogios P."/>
            <person name="Kim Y."/>
            <person name="Tchigvintsev A."/>
            <person name="Flick R."/>
            <person name="Denaro R."/>
            <person name="Genovese M."/>
            <person name="Albar J.P."/>
            <person name="Reva O.N."/>
            <person name="Martinez-Gomariz M."/>
            <person name="Tran H."/>
            <person name="Ferrer M."/>
            <person name="Savchenko A."/>
            <person name="Yakunin A.F."/>
            <person name="Yakimov M.M."/>
            <person name="Golyshina O.V."/>
            <person name="Reinhardt R."/>
            <person name="Golyshin P.N."/>
        </authorList>
    </citation>
    <scope>NUCLEOTIDE SEQUENCE [LARGE SCALE GENOMIC DNA]</scope>
</reference>
<protein>
    <submittedName>
        <fullName evidence="1">Uncharacterized protein</fullName>
    </submittedName>
</protein>
<dbReference type="EMBL" id="FO203512">
    <property type="protein sequence ID" value="CCK75183.1"/>
    <property type="molecule type" value="Genomic_DNA"/>
</dbReference>
<dbReference type="Proteomes" id="UP000032749">
    <property type="component" value="Chromosome"/>
</dbReference>
<keyword evidence="2" id="KW-1185">Reference proteome</keyword>
<evidence type="ECO:0000313" key="1">
    <source>
        <dbReference type="EMBL" id="CCK75183.1"/>
    </source>
</evidence>